<evidence type="ECO:0000256" key="4">
    <source>
        <dbReference type="ARBA" id="ARBA00022917"/>
    </source>
</evidence>
<keyword evidence="3 7" id="KW-0251">Elongation factor</keyword>
<keyword evidence="7" id="KW-0963">Cytoplasm</keyword>
<dbReference type="GO" id="GO:0003746">
    <property type="term" value="F:translation elongation factor activity"/>
    <property type="evidence" value="ECO:0007669"/>
    <property type="project" value="UniProtKB-KW"/>
</dbReference>
<keyword evidence="5 7" id="KW-0342">GTP-binding</keyword>
<evidence type="ECO:0000259" key="9">
    <source>
        <dbReference type="PROSITE" id="PS51722"/>
    </source>
</evidence>
<dbReference type="InterPro" id="IPR009022">
    <property type="entry name" value="EFG_III"/>
</dbReference>
<evidence type="ECO:0000313" key="10">
    <source>
        <dbReference type="EMBL" id="GAA1633044.1"/>
    </source>
</evidence>
<evidence type="ECO:0000256" key="7">
    <source>
        <dbReference type="HAMAP-Rule" id="MF_00054"/>
    </source>
</evidence>
<feature type="domain" description="Tr-type G" evidence="9">
    <location>
        <begin position="10"/>
        <end position="286"/>
    </location>
</feature>
<dbReference type="SMART" id="SM00889">
    <property type="entry name" value="EFG_IV"/>
    <property type="match status" value="1"/>
</dbReference>
<protein>
    <recommendedName>
        <fullName evidence="7 8">Elongation factor G</fullName>
        <shortName evidence="7">EF-G</shortName>
    </recommendedName>
</protein>
<evidence type="ECO:0000256" key="2">
    <source>
        <dbReference type="ARBA" id="ARBA00022741"/>
    </source>
</evidence>
<dbReference type="InterPro" id="IPR031157">
    <property type="entry name" value="G_TR_CS"/>
</dbReference>
<keyword evidence="4 7" id="KW-0648">Protein biosynthesis</keyword>
<keyword evidence="11" id="KW-1185">Reference proteome</keyword>
<dbReference type="NCBIfam" id="NF009381">
    <property type="entry name" value="PRK12740.1-5"/>
    <property type="match status" value="1"/>
</dbReference>
<dbReference type="Proteomes" id="UP001501319">
    <property type="component" value="Unassembled WGS sequence"/>
</dbReference>
<dbReference type="InterPro" id="IPR035647">
    <property type="entry name" value="EFG_III/V"/>
</dbReference>
<dbReference type="InterPro" id="IPR027417">
    <property type="entry name" value="P-loop_NTPase"/>
</dbReference>
<comment type="function">
    <text evidence="6 7">Catalyzes the GTP-dependent ribosomal translocation step during translation elongation. During this step, the ribosome changes from the pre-translocational (PRE) to the post-translocational (POST) state as the newly formed A-site-bound peptidyl-tRNA and P-site-bound deacylated tRNA move to the P and E sites, respectively. Catalyzes the coordinated movement of the two tRNA molecules, the mRNA and conformational changes in the ribosome.</text>
</comment>
<evidence type="ECO:0000256" key="8">
    <source>
        <dbReference type="NCBIfam" id="TIGR00484"/>
    </source>
</evidence>
<feature type="binding site" evidence="7">
    <location>
        <begin position="19"/>
        <end position="26"/>
    </location>
    <ligand>
        <name>GTP</name>
        <dbReference type="ChEBI" id="CHEBI:37565"/>
    </ligand>
</feature>
<dbReference type="InterPro" id="IPR053905">
    <property type="entry name" value="EF-G-like_DII"/>
</dbReference>
<dbReference type="PANTHER" id="PTHR43261">
    <property type="entry name" value="TRANSLATION ELONGATION FACTOR G-RELATED"/>
    <property type="match status" value="1"/>
</dbReference>
<dbReference type="SMART" id="SM00838">
    <property type="entry name" value="EFG_C"/>
    <property type="match status" value="1"/>
</dbReference>
<dbReference type="Pfam" id="PF00009">
    <property type="entry name" value="GTP_EFTU"/>
    <property type="match status" value="1"/>
</dbReference>
<dbReference type="PROSITE" id="PS51722">
    <property type="entry name" value="G_TR_2"/>
    <property type="match status" value="1"/>
</dbReference>
<evidence type="ECO:0000256" key="3">
    <source>
        <dbReference type="ARBA" id="ARBA00022768"/>
    </source>
</evidence>
<dbReference type="PANTHER" id="PTHR43261:SF1">
    <property type="entry name" value="RIBOSOME-RELEASING FACTOR 2, MITOCHONDRIAL"/>
    <property type="match status" value="1"/>
</dbReference>
<dbReference type="Pfam" id="PF22042">
    <property type="entry name" value="EF-G_D2"/>
    <property type="match status" value="1"/>
</dbReference>
<evidence type="ECO:0000256" key="1">
    <source>
        <dbReference type="ARBA" id="ARBA00005870"/>
    </source>
</evidence>
<dbReference type="Gene3D" id="3.30.70.870">
    <property type="entry name" value="Elongation Factor G (Translational Gtpase), domain 3"/>
    <property type="match status" value="1"/>
</dbReference>
<dbReference type="CDD" id="cd03713">
    <property type="entry name" value="EFG_mtEFG_C"/>
    <property type="match status" value="1"/>
</dbReference>
<evidence type="ECO:0000313" key="11">
    <source>
        <dbReference type="Proteomes" id="UP001501319"/>
    </source>
</evidence>
<dbReference type="SUPFAM" id="SSF50447">
    <property type="entry name" value="Translation proteins"/>
    <property type="match status" value="1"/>
</dbReference>
<dbReference type="Pfam" id="PF03764">
    <property type="entry name" value="EFG_IV"/>
    <property type="match status" value="1"/>
</dbReference>
<feature type="binding site" evidence="7">
    <location>
        <begin position="137"/>
        <end position="140"/>
    </location>
    <ligand>
        <name>GTP</name>
        <dbReference type="ChEBI" id="CHEBI:37565"/>
    </ligand>
</feature>
<dbReference type="InterPro" id="IPR005225">
    <property type="entry name" value="Small_GTP-bd"/>
</dbReference>
<dbReference type="CDD" id="cd01886">
    <property type="entry name" value="EF-G"/>
    <property type="match status" value="1"/>
</dbReference>
<dbReference type="InterPro" id="IPR009000">
    <property type="entry name" value="Transl_B-barrel_sf"/>
</dbReference>
<dbReference type="InterPro" id="IPR000640">
    <property type="entry name" value="EFG_V-like"/>
</dbReference>
<dbReference type="PROSITE" id="PS00301">
    <property type="entry name" value="G_TR_1"/>
    <property type="match status" value="1"/>
</dbReference>
<reference evidence="11" key="1">
    <citation type="journal article" date="2019" name="Int. J. Syst. Evol. Microbiol.">
        <title>The Global Catalogue of Microorganisms (GCM) 10K type strain sequencing project: providing services to taxonomists for standard genome sequencing and annotation.</title>
        <authorList>
            <consortium name="The Broad Institute Genomics Platform"/>
            <consortium name="The Broad Institute Genome Sequencing Center for Infectious Disease"/>
            <person name="Wu L."/>
            <person name="Ma J."/>
        </authorList>
    </citation>
    <scope>NUCLEOTIDE SEQUENCE [LARGE SCALE GENOMIC DNA]</scope>
    <source>
        <strain evidence="11">JCM 14306</strain>
    </source>
</reference>
<dbReference type="Pfam" id="PF14492">
    <property type="entry name" value="EFG_III"/>
    <property type="match status" value="1"/>
</dbReference>
<dbReference type="CDD" id="cd01434">
    <property type="entry name" value="EFG_mtEFG1_IV"/>
    <property type="match status" value="1"/>
</dbReference>
<feature type="binding site" evidence="7">
    <location>
        <begin position="83"/>
        <end position="87"/>
    </location>
    <ligand>
        <name>GTP</name>
        <dbReference type="ChEBI" id="CHEBI:37565"/>
    </ligand>
</feature>
<dbReference type="Gene3D" id="3.30.230.10">
    <property type="match status" value="1"/>
</dbReference>
<dbReference type="InterPro" id="IPR047872">
    <property type="entry name" value="EFG_IV"/>
</dbReference>
<keyword evidence="2 7" id="KW-0547">Nucleotide-binding</keyword>
<comment type="caution">
    <text evidence="10">The sequence shown here is derived from an EMBL/GenBank/DDBJ whole genome shotgun (WGS) entry which is preliminary data.</text>
</comment>
<dbReference type="PRINTS" id="PR00315">
    <property type="entry name" value="ELONGATNFCT"/>
</dbReference>
<accession>A0ABP4R704</accession>
<dbReference type="CDD" id="cd16262">
    <property type="entry name" value="EFG_III"/>
    <property type="match status" value="1"/>
</dbReference>
<dbReference type="NCBIfam" id="TIGR00231">
    <property type="entry name" value="small_GTP"/>
    <property type="match status" value="1"/>
</dbReference>
<sequence>MAVQITTDLAMVRNIGIMAHIDAGKTTTTERILFYTGITYKIGEVHDGAATMDWMEQEQERGITITSAATTCTWKDHTINIIDTPGHVDFTVEVERSLRVLDGAVAVFDGVAGVEPQSETVWRQADRYGVPRICFVNKLDRTGAEFMRCVDMIVDRLAAVPLVLQLPIGAESDFIGVVDLIGMRALTWRGETTMGEDYTVEEIPATHTEAAVEWRDKLIETLAEADDEIMEMYLEGEDPTQEQIVAGIRRATIASKLTPVLTGTAFKNKGVQPLLDAINEFLPSPLDVPDIEGHDVKDPEVVVTRKPAESEPFSALAYKIAADPHLGKLTFLRVYSGKLETGTQVLNPTKGRKERIGKIYRMHANKREEIASVGAGHIVAVMGLKDTTTGETLCDPAKPIVLESMQFPAPVISVAIEPKSKADQEKLGVAIQRLADEDPTFQVRTDEDTGQTIIAGMGELHLEILVDRMKREFRVEANVGKPQVAYRETIKKKVEKVDYTHKKQTGGSGQFARVIIDIEPTSAETGGEGGYEFVNAVTGGRIPREYIPSVDEGAQEAMEFGVLAGYPMVDVKVTLRDGAYHDVDSSELAFKIAGSMAFKDAARRATPVILEPMFSVEVTTPEDYMGEVIGDLNSRRGQIQSMDEGPGGSRVVKALVPLSEMFGYVGDLRSKTQGRASYSMQFDSYAEVPKNVAEEIIKKARGE</sequence>
<dbReference type="EMBL" id="BAAANE010000004">
    <property type="protein sequence ID" value="GAA1633044.1"/>
    <property type="molecule type" value="Genomic_DNA"/>
</dbReference>
<dbReference type="NCBIfam" id="NF009379">
    <property type="entry name" value="PRK12740.1-3"/>
    <property type="match status" value="1"/>
</dbReference>
<dbReference type="InterPro" id="IPR005517">
    <property type="entry name" value="Transl_elong_EFG/EF2_IV"/>
</dbReference>
<comment type="subcellular location">
    <subcellularLocation>
        <location evidence="7">Cytoplasm</location>
    </subcellularLocation>
</comment>
<name>A0ABP4R704_9ACTN</name>
<gene>
    <name evidence="7 10" type="primary">fusA</name>
    <name evidence="10" type="ORF">GCM10009744_21900</name>
</gene>
<proteinExistence type="inferred from homology"/>
<dbReference type="InterPro" id="IPR035649">
    <property type="entry name" value="EFG_V"/>
</dbReference>
<dbReference type="InterPro" id="IPR020568">
    <property type="entry name" value="Ribosomal_Su5_D2-typ_SF"/>
</dbReference>
<dbReference type="InterPro" id="IPR004540">
    <property type="entry name" value="Transl_elong_EFG/EF2"/>
</dbReference>
<dbReference type="Gene3D" id="3.30.70.240">
    <property type="match status" value="1"/>
</dbReference>
<organism evidence="10 11">
    <name type="scientific">Kribbella alba</name>
    <dbReference type="NCBI Taxonomy" id="190197"/>
    <lineage>
        <taxon>Bacteria</taxon>
        <taxon>Bacillati</taxon>
        <taxon>Actinomycetota</taxon>
        <taxon>Actinomycetes</taxon>
        <taxon>Propionibacteriales</taxon>
        <taxon>Kribbellaceae</taxon>
        <taxon>Kribbella</taxon>
    </lineage>
</organism>
<evidence type="ECO:0000256" key="6">
    <source>
        <dbReference type="ARBA" id="ARBA00024731"/>
    </source>
</evidence>
<dbReference type="SUPFAM" id="SSF52540">
    <property type="entry name" value="P-loop containing nucleoside triphosphate hydrolases"/>
    <property type="match status" value="1"/>
</dbReference>
<dbReference type="Gene3D" id="3.40.50.300">
    <property type="entry name" value="P-loop containing nucleotide triphosphate hydrolases"/>
    <property type="match status" value="1"/>
</dbReference>
<dbReference type="InterPro" id="IPR000795">
    <property type="entry name" value="T_Tr_GTP-bd_dom"/>
</dbReference>
<comment type="similarity">
    <text evidence="1 7">Belongs to the TRAFAC class translation factor GTPase superfamily. Classic translation factor GTPase family. EF-G/EF-2 subfamily.</text>
</comment>
<dbReference type="HAMAP" id="MF_00054_B">
    <property type="entry name" value="EF_G_EF_2_B"/>
    <property type="match status" value="1"/>
</dbReference>
<dbReference type="InterPro" id="IPR041095">
    <property type="entry name" value="EFG_II"/>
</dbReference>
<dbReference type="SUPFAM" id="SSF54211">
    <property type="entry name" value="Ribosomal protein S5 domain 2-like"/>
    <property type="match status" value="1"/>
</dbReference>
<dbReference type="InterPro" id="IPR014721">
    <property type="entry name" value="Ribsml_uS5_D2-typ_fold_subgr"/>
</dbReference>
<dbReference type="Gene3D" id="2.40.30.10">
    <property type="entry name" value="Translation factors"/>
    <property type="match status" value="1"/>
</dbReference>
<dbReference type="Pfam" id="PF00679">
    <property type="entry name" value="EFG_C"/>
    <property type="match status" value="1"/>
</dbReference>
<evidence type="ECO:0000256" key="5">
    <source>
        <dbReference type="ARBA" id="ARBA00023134"/>
    </source>
</evidence>
<dbReference type="CDD" id="cd04088">
    <property type="entry name" value="EFG_mtEFG_II"/>
    <property type="match status" value="1"/>
</dbReference>
<dbReference type="NCBIfam" id="TIGR00484">
    <property type="entry name" value="EF-G"/>
    <property type="match status" value="1"/>
</dbReference>
<dbReference type="SUPFAM" id="SSF54980">
    <property type="entry name" value="EF-G C-terminal domain-like"/>
    <property type="match status" value="2"/>
</dbReference>
<dbReference type="RefSeq" id="WP_344110926.1">
    <property type="nucleotide sequence ID" value="NZ_BAAANE010000004.1"/>
</dbReference>